<protein>
    <submittedName>
        <fullName evidence="1">Uncharacterized protein</fullName>
    </submittedName>
</protein>
<accession>A0A0G0BQ10</accession>
<sequence length="647" mass="72545">MSSKEVKTSRRVIGELVDLFDLKKVTKGTPIIEPLVPGIHRIEKGGLRTEYNVNPNGFVVGANQRQERIILDSKIESIQIYGNPPGKVHSQLIIQPENTKSITSYHISEEFSKKGRKTTLTINLKEISKEGKSNQSLVYFLQSKGEEIGSNPRELLLKFDNESGTYQLEGLSGKDEQFSTKTRLTVKDLILLGLEGIPTVSNINSKGFEIVLPCGNKILTISSLGNAFDNSVNNLILGLPMNQIDITEDDNSHEGINDKSITRELMRITQIPESGFRLYPISNIIHGVEKLITANENPTEMKDFAYIDSNGVVYLWDSGEELREPSWIRASEEHIKNWGRASISRSKYNSDVISEQSALEILGEEEFNFGRKLISELEKKILEQTGSQVYFTSGNQKLPEIIDMIIAKTDGAKLMFVPDIMIITSLRGEKLTEPQIVPITIGGLVELFADPSEVKKSFANAKITKTKESDKSRSEDHLIEAIDNEAEDQDAGNNIQEIIDKFTGGIIDLGGVLDVLGKDQFNTPIQGGWHFFEIHKNYDLNKPEMFADEFKGRIPSLMELFVIGIILSMDKNSDNGWIWYPTNLMTKVPVVEPIVEPNTDPKRTVINQTITSLTEARQFVSFSKERGVGVGVLRDIPQYWLNVLTIR</sequence>
<evidence type="ECO:0000313" key="2">
    <source>
        <dbReference type="Proteomes" id="UP000034457"/>
    </source>
</evidence>
<dbReference type="STRING" id="1618478.UR68_C0030G0006"/>
<gene>
    <name evidence="1" type="ORF">UR68_C0030G0006</name>
</gene>
<reference evidence="1 2" key="1">
    <citation type="journal article" date="2015" name="Nature">
        <title>rRNA introns, odd ribosomes, and small enigmatic genomes across a large radiation of phyla.</title>
        <authorList>
            <person name="Brown C.T."/>
            <person name="Hug L.A."/>
            <person name="Thomas B.C."/>
            <person name="Sharon I."/>
            <person name="Castelle C.J."/>
            <person name="Singh A."/>
            <person name="Wilkins M.J."/>
            <person name="Williams K.H."/>
            <person name="Banfield J.F."/>
        </authorList>
    </citation>
    <scope>NUCLEOTIDE SEQUENCE [LARGE SCALE GENOMIC DNA]</scope>
</reference>
<comment type="caution">
    <text evidence="1">The sequence shown here is derived from an EMBL/GenBank/DDBJ whole genome shotgun (WGS) entry which is preliminary data.</text>
</comment>
<proteinExistence type="predicted"/>
<organism evidence="1 2">
    <name type="scientific">Candidatus Roizmanbacteria bacterium GW2011_GWA2_35_19</name>
    <dbReference type="NCBI Taxonomy" id="1618478"/>
    <lineage>
        <taxon>Bacteria</taxon>
        <taxon>Candidatus Roizmaniibacteriota</taxon>
    </lineage>
</organism>
<name>A0A0G0BQ10_9BACT</name>
<dbReference type="Proteomes" id="UP000034457">
    <property type="component" value="Unassembled WGS sequence"/>
</dbReference>
<evidence type="ECO:0000313" key="1">
    <source>
        <dbReference type="EMBL" id="KKP71609.1"/>
    </source>
</evidence>
<dbReference type="AlphaFoldDB" id="A0A0G0BQ10"/>
<dbReference type="EMBL" id="LBQC01000030">
    <property type="protein sequence ID" value="KKP71609.1"/>
    <property type="molecule type" value="Genomic_DNA"/>
</dbReference>